<accession>A0A246IY13</accession>
<evidence type="ECO:0000256" key="1">
    <source>
        <dbReference type="SAM" id="MobiDB-lite"/>
    </source>
</evidence>
<gene>
    <name evidence="2" type="ORF">CDN99_23065</name>
</gene>
<reference evidence="2 3" key="1">
    <citation type="journal article" date="2008" name="Int. J. Syst. Evol. Microbiol.">
        <title>Description of Roseateles aquatilis sp. nov. and Roseateles terrae sp. nov., in the class Betaproteobacteria, and emended description of the genus Roseateles.</title>
        <authorList>
            <person name="Gomila M."/>
            <person name="Bowien B."/>
            <person name="Falsen E."/>
            <person name="Moore E.R."/>
            <person name="Lalucat J."/>
        </authorList>
    </citation>
    <scope>NUCLEOTIDE SEQUENCE [LARGE SCALE GENOMIC DNA]</scope>
    <source>
        <strain evidence="2 3">CCUG 48205</strain>
    </source>
</reference>
<name>A0A246IY13_9BURK</name>
<protein>
    <submittedName>
        <fullName evidence="2">Uncharacterized protein</fullName>
    </submittedName>
</protein>
<dbReference type="RefSeq" id="WP_088387234.1">
    <property type="nucleotide sequence ID" value="NZ_NIOF01000014.1"/>
</dbReference>
<evidence type="ECO:0000313" key="2">
    <source>
        <dbReference type="EMBL" id="OWQ85093.1"/>
    </source>
</evidence>
<organism evidence="2 3">
    <name type="scientific">Roseateles aquatilis</name>
    <dbReference type="NCBI Taxonomy" id="431061"/>
    <lineage>
        <taxon>Bacteria</taxon>
        <taxon>Pseudomonadati</taxon>
        <taxon>Pseudomonadota</taxon>
        <taxon>Betaproteobacteria</taxon>
        <taxon>Burkholderiales</taxon>
        <taxon>Sphaerotilaceae</taxon>
        <taxon>Roseateles</taxon>
    </lineage>
</organism>
<comment type="caution">
    <text evidence="2">The sequence shown here is derived from an EMBL/GenBank/DDBJ whole genome shotgun (WGS) entry which is preliminary data.</text>
</comment>
<sequence>MLLEAVLRFLPSVLLPTRSRVLRPPPDLADLALAPGQSTLLRLVRGTVVHVHAGEAFVEDAPRLWADHAWPQARRLRAGEAWVVPRTGWWRLDGLAARGGPCQISARPPAAPRSRPRRPC</sequence>
<keyword evidence="3" id="KW-1185">Reference proteome</keyword>
<dbReference type="OrthoDB" id="8964799at2"/>
<dbReference type="EMBL" id="NIOF01000014">
    <property type="protein sequence ID" value="OWQ85093.1"/>
    <property type="molecule type" value="Genomic_DNA"/>
</dbReference>
<dbReference type="AlphaFoldDB" id="A0A246IY13"/>
<dbReference type="Proteomes" id="UP000197468">
    <property type="component" value="Unassembled WGS sequence"/>
</dbReference>
<proteinExistence type="predicted"/>
<evidence type="ECO:0000313" key="3">
    <source>
        <dbReference type="Proteomes" id="UP000197468"/>
    </source>
</evidence>
<feature type="region of interest" description="Disordered" evidence="1">
    <location>
        <begin position="101"/>
        <end position="120"/>
    </location>
</feature>